<comment type="caution">
    <text evidence="11">The sequence shown here is derived from an EMBL/GenBank/DDBJ whole genome shotgun (WGS) entry which is preliminary data.</text>
</comment>
<feature type="domain" description="FAS1" evidence="10">
    <location>
        <begin position="56"/>
        <end position="199"/>
    </location>
</feature>
<dbReference type="GO" id="GO:0005886">
    <property type="term" value="C:plasma membrane"/>
    <property type="evidence" value="ECO:0007669"/>
    <property type="project" value="UniProtKB-SubCell"/>
</dbReference>
<organism evidence="11 12">
    <name type="scientific">Carex littledalei</name>
    <dbReference type="NCBI Taxonomy" id="544730"/>
    <lineage>
        <taxon>Eukaryota</taxon>
        <taxon>Viridiplantae</taxon>
        <taxon>Streptophyta</taxon>
        <taxon>Embryophyta</taxon>
        <taxon>Tracheophyta</taxon>
        <taxon>Spermatophyta</taxon>
        <taxon>Magnoliopsida</taxon>
        <taxon>Liliopsida</taxon>
        <taxon>Poales</taxon>
        <taxon>Cyperaceae</taxon>
        <taxon>Cyperoideae</taxon>
        <taxon>Cariceae</taxon>
        <taxon>Carex</taxon>
        <taxon>Carex subgen. Euthyceras</taxon>
    </lineage>
</organism>
<keyword evidence="4" id="KW-0449">Lipoprotein</keyword>
<dbReference type="GO" id="GO:0009834">
    <property type="term" value="P:plant-type secondary cell wall biogenesis"/>
    <property type="evidence" value="ECO:0007669"/>
    <property type="project" value="TreeGrafter"/>
</dbReference>
<keyword evidence="12" id="KW-1185">Reference proteome</keyword>
<feature type="signal peptide" evidence="9">
    <location>
        <begin position="1"/>
        <end position="27"/>
    </location>
</feature>
<evidence type="ECO:0000313" key="11">
    <source>
        <dbReference type="EMBL" id="KAF3331312.1"/>
    </source>
</evidence>
<accession>A0A833R390</accession>
<evidence type="ECO:0000259" key="10">
    <source>
        <dbReference type="PROSITE" id="PS50213"/>
    </source>
</evidence>
<comment type="function">
    <text evidence="7">May be a cell surface adhesion protein.</text>
</comment>
<feature type="region of interest" description="Disordered" evidence="8">
    <location>
        <begin position="216"/>
        <end position="251"/>
    </location>
</feature>
<comment type="similarity">
    <text evidence="2">Belongs to the fasciclin-like AGP family.</text>
</comment>
<evidence type="ECO:0000256" key="1">
    <source>
        <dbReference type="ARBA" id="ARBA00004609"/>
    </source>
</evidence>
<dbReference type="PANTHER" id="PTHR32077:SF3">
    <property type="entry name" value="FASCICLIN-LIKE ARABINOGALACTAN PROTEIN 7"/>
    <property type="match status" value="1"/>
</dbReference>
<feature type="chain" id="PRO_5032703259" evidence="9">
    <location>
        <begin position="28"/>
        <end position="273"/>
    </location>
</feature>
<keyword evidence="5 9" id="KW-0732">Signal</keyword>
<name>A0A833R390_9POAL</name>
<evidence type="ECO:0000256" key="4">
    <source>
        <dbReference type="ARBA" id="ARBA00022622"/>
    </source>
</evidence>
<reference evidence="11" key="1">
    <citation type="submission" date="2020-01" db="EMBL/GenBank/DDBJ databases">
        <title>Genome sequence of Kobresia littledalei, the first chromosome-level genome in the family Cyperaceae.</title>
        <authorList>
            <person name="Qu G."/>
        </authorList>
    </citation>
    <scope>NUCLEOTIDE SEQUENCE</scope>
    <source>
        <strain evidence="11">C.B.Clarke</strain>
        <tissue evidence="11">Leaf</tissue>
    </source>
</reference>
<dbReference type="InterPro" id="IPR000782">
    <property type="entry name" value="FAS1_domain"/>
</dbReference>
<evidence type="ECO:0000256" key="7">
    <source>
        <dbReference type="ARBA" id="ARBA00024686"/>
    </source>
</evidence>
<evidence type="ECO:0000256" key="8">
    <source>
        <dbReference type="SAM" id="MobiDB-lite"/>
    </source>
</evidence>
<dbReference type="InterPro" id="IPR036378">
    <property type="entry name" value="FAS1_dom_sf"/>
</dbReference>
<dbReference type="EMBL" id="SWLB01000012">
    <property type="protein sequence ID" value="KAF3331312.1"/>
    <property type="molecule type" value="Genomic_DNA"/>
</dbReference>
<evidence type="ECO:0000256" key="2">
    <source>
        <dbReference type="ARBA" id="ARBA00007843"/>
    </source>
</evidence>
<keyword evidence="4" id="KW-0325">Glycoprotein</keyword>
<dbReference type="OrthoDB" id="286301at2759"/>
<keyword evidence="3" id="KW-1003">Cell membrane</keyword>
<evidence type="ECO:0000256" key="9">
    <source>
        <dbReference type="SAM" id="SignalP"/>
    </source>
</evidence>
<dbReference type="SUPFAM" id="SSF82153">
    <property type="entry name" value="FAS1 domain"/>
    <property type="match status" value="1"/>
</dbReference>
<evidence type="ECO:0000313" key="12">
    <source>
        <dbReference type="Proteomes" id="UP000623129"/>
    </source>
</evidence>
<keyword evidence="4" id="KW-0336">GPI-anchor</keyword>
<protein>
    <submittedName>
        <fullName evidence="11">Fasciclin-like arabinogalactan protein 7</fullName>
    </submittedName>
</protein>
<dbReference type="Proteomes" id="UP000623129">
    <property type="component" value="Unassembled WGS sequence"/>
</dbReference>
<feature type="compositionally biased region" description="Low complexity" evidence="8">
    <location>
        <begin position="224"/>
        <end position="250"/>
    </location>
</feature>
<dbReference type="GO" id="GO:0098552">
    <property type="term" value="C:side of membrane"/>
    <property type="evidence" value="ECO:0007669"/>
    <property type="project" value="UniProtKB-KW"/>
</dbReference>
<dbReference type="FunFam" id="2.30.180.10:FF:000012">
    <property type="entry name" value="Fasciclin-like arabinogalactan protein 7"/>
    <property type="match status" value="1"/>
</dbReference>
<evidence type="ECO:0000256" key="5">
    <source>
        <dbReference type="ARBA" id="ARBA00022729"/>
    </source>
</evidence>
<evidence type="ECO:0000256" key="3">
    <source>
        <dbReference type="ARBA" id="ARBA00022475"/>
    </source>
</evidence>
<dbReference type="InterPro" id="IPR045003">
    <property type="entry name" value="FLA_A"/>
</dbReference>
<sequence length="273" mass="29324">MMVINKITLFSNINVFLFLTIPFLLSAQSPPAPFSLSPSPSPLESPSPAPSPALRHVNLTDLLTHAGPYHTFLSYLIQTNVIEVFQSQANDTKSGGLTLFAPEDSAFARLKESTFANLTNDQLKTLLLCHAFPHYYTLANFQNLSTQNPVTTFAGGSCTLNVTYDMGNIHVVSDWFSAKIISSTYSTSPVAMYALDMVLVPKEIFSVEPALAPVPAPPPEAKPADATPSSSVTGTSPTSSQSDSTTPSSSNGVRVGLLEFLALVFTGFLVIFW</sequence>
<keyword evidence="6" id="KW-0472">Membrane</keyword>
<gene>
    <name evidence="11" type="ORF">FCM35_KLT02718</name>
</gene>
<comment type="subcellular location">
    <subcellularLocation>
        <location evidence="1">Cell membrane</location>
        <topology evidence="1">Lipid-anchor</topology>
        <topology evidence="1">GPI-anchor</topology>
    </subcellularLocation>
</comment>
<proteinExistence type="inferred from homology"/>
<evidence type="ECO:0000256" key="6">
    <source>
        <dbReference type="ARBA" id="ARBA00023136"/>
    </source>
</evidence>
<dbReference type="SMART" id="SM00554">
    <property type="entry name" value="FAS1"/>
    <property type="match status" value="1"/>
</dbReference>
<dbReference type="AlphaFoldDB" id="A0A833R390"/>
<dbReference type="PANTHER" id="PTHR32077">
    <property type="entry name" value="FASCICLIN-LIKE ARABINOGALACTAN PROTEIN"/>
    <property type="match status" value="1"/>
</dbReference>
<dbReference type="Pfam" id="PF02469">
    <property type="entry name" value="Fasciclin"/>
    <property type="match status" value="1"/>
</dbReference>
<dbReference type="PROSITE" id="PS50213">
    <property type="entry name" value="FAS1"/>
    <property type="match status" value="1"/>
</dbReference>
<dbReference type="Gene3D" id="2.30.180.10">
    <property type="entry name" value="FAS1 domain"/>
    <property type="match status" value="1"/>
</dbReference>